<accession>A0A8H4ADT4</accession>
<comment type="caution">
    <text evidence="2">The sequence shown here is derived from an EMBL/GenBank/DDBJ whole genome shotgun (WGS) entry which is preliminary data.</text>
</comment>
<organism evidence="2 3">
    <name type="scientific">Gigaspora margarita</name>
    <dbReference type="NCBI Taxonomy" id="4874"/>
    <lineage>
        <taxon>Eukaryota</taxon>
        <taxon>Fungi</taxon>
        <taxon>Fungi incertae sedis</taxon>
        <taxon>Mucoromycota</taxon>
        <taxon>Glomeromycotina</taxon>
        <taxon>Glomeromycetes</taxon>
        <taxon>Diversisporales</taxon>
        <taxon>Gigasporaceae</taxon>
        <taxon>Gigaspora</taxon>
    </lineage>
</organism>
<name>A0A8H4ADT4_GIGMA</name>
<proteinExistence type="predicted"/>
<sequence>MSHLRRLQRSRNNTSLACTNCRMSHQRCIRLSEGICTYCRNYNLPCIYIPGRKRGPKTNFPSLSNINPGETAIKALFSSNDSYAFETPNPYNYNISSPNNDIGTTEAFQNTSIDQSSLLSFFPFVHEELTQNDDLLTINPSQNATASSIIYINDSSSLETSDPYNNIITSPNINYGINDAFQNAFIDQSFLHPSSPSDQSSLPSFFPFVHEEPTPNNDPLIINPFQDIIISSTSHLEGYSSAQTPFNIHLHQVSEIFPNTSHSVHEGLAQNDDDLLIISPSQNAIPTSIIYLNDFSFLETSDSNNNTISPNIDNYGINEAFQNAFIDQSFLHPSFPFIHEGSMQNYDHLTIDLFPNVTSSFINHSNDSSSFETTDSNNNIIITTPVNVHPYGVTEVFQNMFTD</sequence>
<feature type="domain" description="Zn(2)-C6 fungal-type" evidence="1">
    <location>
        <begin position="17"/>
        <end position="48"/>
    </location>
</feature>
<dbReference type="GO" id="GO:0008270">
    <property type="term" value="F:zinc ion binding"/>
    <property type="evidence" value="ECO:0007669"/>
    <property type="project" value="InterPro"/>
</dbReference>
<dbReference type="AlphaFoldDB" id="A0A8H4ADT4"/>
<evidence type="ECO:0000313" key="2">
    <source>
        <dbReference type="EMBL" id="KAF0483900.1"/>
    </source>
</evidence>
<dbReference type="Pfam" id="PF00172">
    <property type="entry name" value="Zn_clus"/>
    <property type="match status" value="1"/>
</dbReference>
<evidence type="ECO:0000313" key="3">
    <source>
        <dbReference type="Proteomes" id="UP000439903"/>
    </source>
</evidence>
<protein>
    <recommendedName>
        <fullName evidence="1">Zn(2)-C6 fungal-type domain-containing protein</fullName>
    </recommendedName>
</protein>
<dbReference type="Gene3D" id="4.10.240.10">
    <property type="entry name" value="Zn(2)-C6 fungal-type DNA-binding domain"/>
    <property type="match status" value="1"/>
</dbReference>
<dbReference type="PROSITE" id="PS50048">
    <property type="entry name" value="ZN2_CY6_FUNGAL_2"/>
    <property type="match status" value="1"/>
</dbReference>
<dbReference type="OrthoDB" id="4150019at2759"/>
<dbReference type="GO" id="GO:0000981">
    <property type="term" value="F:DNA-binding transcription factor activity, RNA polymerase II-specific"/>
    <property type="evidence" value="ECO:0007669"/>
    <property type="project" value="InterPro"/>
</dbReference>
<dbReference type="CDD" id="cd00067">
    <property type="entry name" value="GAL4"/>
    <property type="match status" value="1"/>
</dbReference>
<keyword evidence="3" id="KW-1185">Reference proteome</keyword>
<evidence type="ECO:0000259" key="1">
    <source>
        <dbReference type="PROSITE" id="PS50048"/>
    </source>
</evidence>
<dbReference type="Proteomes" id="UP000439903">
    <property type="component" value="Unassembled WGS sequence"/>
</dbReference>
<dbReference type="EMBL" id="WTPW01000744">
    <property type="protein sequence ID" value="KAF0483900.1"/>
    <property type="molecule type" value="Genomic_DNA"/>
</dbReference>
<dbReference type="InterPro" id="IPR036864">
    <property type="entry name" value="Zn2-C6_fun-type_DNA-bd_sf"/>
</dbReference>
<gene>
    <name evidence="2" type="ORF">F8M41_023182</name>
</gene>
<reference evidence="2 3" key="1">
    <citation type="journal article" date="2019" name="Environ. Microbiol.">
        <title>At the nexus of three kingdoms: the genome of the mycorrhizal fungus Gigaspora margarita provides insights into plant, endobacterial and fungal interactions.</title>
        <authorList>
            <person name="Venice F."/>
            <person name="Ghignone S."/>
            <person name="Salvioli di Fossalunga A."/>
            <person name="Amselem J."/>
            <person name="Novero M."/>
            <person name="Xianan X."/>
            <person name="Sedzielewska Toro K."/>
            <person name="Morin E."/>
            <person name="Lipzen A."/>
            <person name="Grigoriev I.V."/>
            <person name="Henrissat B."/>
            <person name="Martin F.M."/>
            <person name="Bonfante P."/>
        </authorList>
    </citation>
    <scope>NUCLEOTIDE SEQUENCE [LARGE SCALE GENOMIC DNA]</scope>
    <source>
        <strain evidence="2 3">BEG34</strain>
    </source>
</reference>
<dbReference type="SUPFAM" id="SSF57701">
    <property type="entry name" value="Zn2/Cys6 DNA-binding domain"/>
    <property type="match status" value="1"/>
</dbReference>
<dbReference type="PROSITE" id="PS00463">
    <property type="entry name" value="ZN2_CY6_FUNGAL_1"/>
    <property type="match status" value="1"/>
</dbReference>
<dbReference type="SMART" id="SM00066">
    <property type="entry name" value="GAL4"/>
    <property type="match status" value="1"/>
</dbReference>
<dbReference type="InterPro" id="IPR001138">
    <property type="entry name" value="Zn2Cys6_DnaBD"/>
</dbReference>